<dbReference type="EMBL" id="JAVDWO010000013">
    <property type="protein sequence ID" value="MDR7194230.1"/>
    <property type="molecule type" value="Genomic_DNA"/>
</dbReference>
<evidence type="ECO:0000256" key="1">
    <source>
        <dbReference type="SAM" id="MobiDB-lite"/>
    </source>
</evidence>
<proteinExistence type="predicted"/>
<gene>
    <name evidence="2" type="ORF">J2W68_002972</name>
</gene>
<comment type="caution">
    <text evidence="2">The sequence shown here is derived from an EMBL/GenBank/DDBJ whole genome shotgun (WGS) entry which is preliminary data.</text>
</comment>
<protein>
    <submittedName>
        <fullName evidence="2">Uncharacterized protein</fullName>
    </submittedName>
</protein>
<accession>A0ABU1XZM7</accession>
<feature type="compositionally biased region" description="Polar residues" evidence="1">
    <location>
        <begin position="182"/>
        <end position="205"/>
    </location>
</feature>
<feature type="region of interest" description="Disordered" evidence="1">
    <location>
        <begin position="179"/>
        <end position="205"/>
    </location>
</feature>
<feature type="region of interest" description="Disordered" evidence="1">
    <location>
        <begin position="130"/>
        <end position="149"/>
    </location>
</feature>
<dbReference type="Proteomes" id="UP001256588">
    <property type="component" value="Unassembled WGS sequence"/>
</dbReference>
<reference evidence="2 3" key="1">
    <citation type="submission" date="2023-07" db="EMBL/GenBank/DDBJ databases">
        <title>Sorghum-associated microbial communities from plants grown in Nebraska, USA.</title>
        <authorList>
            <person name="Schachtman D."/>
        </authorList>
    </citation>
    <scope>NUCLEOTIDE SEQUENCE [LARGE SCALE GENOMIC DNA]</scope>
    <source>
        <strain evidence="2 3">4099</strain>
    </source>
</reference>
<evidence type="ECO:0000313" key="2">
    <source>
        <dbReference type="EMBL" id="MDR7194230.1"/>
    </source>
</evidence>
<keyword evidence="3" id="KW-1185">Reference proteome</keyword>
<evidence type="ECO:0000313" key="3">
    <source>
        <dbReference type="Proteomes" id="UP001256588"/>
    </source>
</evidence>
<sequence length="205" mass="19808">MRASRGTDAPRLAKLGDARVDPGLGAGAGRAASADAGGSAGAALFPLAAESSMVAMSAGAGADVAARSFCATGAGGSRQGANCAARGLSGNAAGIADSDVGVAGASIADGGTSATGVGVLSKAATDTCGGALRSTPRQRGQRSGGWSVAGSVATSEPQCLQLMNMRLLNHAAVVPHAARQSGLRTPSMRTQSPSRVTANCSNQGR</sequence>
<name>A0ABU1XZM7_9GAMM</name>
<organism evidence="2 3">
    <name type="scientific">Luteimonas terrae</name>
    <dbReference type="NCBI Taxonomy" id="1530191"/>
    <lineage>
        <taxon>Bacteria</taxon>
        <taxon>Pseudomonadati</taxon>
        <taxon>Pseudomonadota</taxon>
        <taxon>Gammaproteobacteria</taxon>
        <taxon>Lysobacterales</taxon>
        <taxon>Lysobacteraceae</taxon>
        <taxon>Luteimonas</taxon>
    </lineage>
</organism>
<dbReference type="RefSeq" id="WP_310237183.1">
    <property type="nucleotide sequence ID" value="NZ_JAVDWO010000013.1"/>
</dbReference>